<dbReference type="InterPro" id="IPR050090">
    <property type="entry name" value="Tyrosine_recombinase_XerCD"/>
</dbReference>
<evidence type="ECO:0000256" key="8">
    <source>
        <dbReference type="ARBA" id="ARBA00023306"/>
    </source>
</evidence>
<dbReference type="GO" id="GO:0007059">
    <property type="term" value="P:chromosome segregation"/>
    <property type="evidence" value="ECO:0007669"/>
    <property type="project" value="UniProtKB-UniRule"/>
</dbReference>
<dbReference type="Gene3D" id="1.10.443.10">
    <property type="entry name" value="Intergrase catalytic core"/>
    <property type="match status" value="1"/>
</dbReference>
<dbReference type="InterPro" id="IPR044068">
    <property type="entry name" value="CB"/>
</dbReference>
<dbReference type="Gene3D" id="1.10.150.130">
    <property type="match status" value="1"/>
</dbReference>
<evidence type="ECO:0000256" key="7">
    <source>
        <dbReference type="ARBA" id="ARBA00023172"/>
    </source>
</evidence>
<dbReference type="HAMAP" id="MF_01808">
    <property type="entry name" value="Recomb_XerC_XerD"/>
    <property type="match status" value="1"/>
</dbReference>
<dbReference type="Proteomes" id="UP000824037">
    <property type="component" value="Unassembled WGS sequence"/>
</dbReference>
<feature type="active site" evidence="9">
    <location>
        <position position="288"/>
    </location>
</feature>
<feature type="domain" description="Tyr recombinase" evidence="10">
    <location>
        <begin position="118"/>
        <end position="310"/>
    </location>
</feature>
<accession>A0A9D2J582</accession>
<dbReference type="PROSITE" id="PS51900">
    <property type="entry name" value="CB"/>
    <property type="match status" value="1"/>
</dbReference>
<evidence type="ECO:0000256" key="3">
    <source>
        <dbReference type="ARBA" id="ARBA00022618"/>
    </source>
</evidence>
<comment type="function">
    <text evidence="9">Site-specific tyrosine recombinase, which acts by catalyzing the cutting and rejoining of the recombining DNA molecules. The XerC-XerD complex is essential to convert dimers of the bacterial chromosome into monomers to permit their segregation at cell division. It also contributes to the segregational stability of plasmids.</text>
</comment>
<dbReference type="GO" id="GO:0006313">
    <property type="term" value="P:DNA transposition"/>
    <property type="evidence" value="ECO:0007669"/>
    <property type="project" value="UniProtKB-UniRule"/>
</dbReference>
<evidence type="ECO:0000256" key="6">
    <source>
        <dbReference type="ARBA" id="ARBA00023125"/>
    </source>
</evidence>
<organism evidence="12 13">
    <name type="scientific">Candidatus Ruania gallistercoris</name>
    <dbReference type="NCBI Taxonomy" id="2838746"/>
    <lineage>
        <taxon>Bacteria</taxon>
        <taxon>Bacillati</taxon>
        <taxon>Actinomycetota</taxon>
        <taxon>Actinomycetes</taxon>
        <taxon>Micrococcales</taxon>
        <taxon>Ruaniaceae</taxon>
        <taxon>Ruania</taxon>
    </lineage>
</organism>
<dbReference type="CDD" id="cd00798">
    <property type="entry name" value="INT_XerDC_C"/>
    <property type="match status" value="1"/>
</dbReference>
<keyword evidence="8 9" id="KW-0131">Cell cycle</keyword>
<dbReference type="AlphaFoldDB" id="A0A9D2J582"/>
<feature type="active site" evidence="9">
    <location>
        <position position="262"/>
    </location>
</feature>
<dbReference type="InterPro" id="IPR013762">
    <property type="entry name" value="Integrase-like_cat_sf"/>
</dbReference>
<feature type="active site" evidence="9">
    <location>
        <position position="191"/>
    </location>
</feature>
<dbReference type="InterPro" id="IPR010998">
    <property type="entry name" value="Integrase_recombinase_N"/>
</dbReference>
<keyword evidence="6 9" id="KW-0238">DNA-binding</keyword>
<feature type="domain" description="Core-binding (CB)" evidence="11">
    <location>
        <begin position="7"/>
        <end position="97"/>
    </location>
</feature>
<dbReference type="Pfam" id="PF02899">
    <property type="entry name" value="Phage_int_SAM_1"/>
    <property type="match status" value="1"/>
</dbReference>
<keyword evidence="7 9" id="KW-0233">DNA recombination</keyword>
<keyword evidence="5 9" id="KW-0229">DNA integration</keyword>
<evidence type="ECO:0000313" key="12">
    <source>
        <dbReference type="EMBL" id="HIZ37043.1"/>
    </source>
</evidence>
<feature type="active site" evidence="9">
    <location>
        <position position="167"/>
    </location>
</feature>
<protein>
    <recommendedName>
        <fullName evidence="9">Tyrosine recombinase XerC</fullName>
    </recommendedName>
</protein>
<comment type="subcellular location">
    <subcellularLocation>
        <location evidence="1 9">Cytoplasm</location>
    </subcellularLocation>
</comment>
<dbReference type="InterPro" id="IPR023009">
    <property type="entry name" value="Tyrosine_recombinase_XerC/XerD"/>
</dbReference>
<comment type="caution">
    <text evidence="12">The sequence shown here is derived from an EMBL/GenBank/DDBJ whole genome shotgun (WGS) entry which is preliminary data.</text>
</comment>
<evidence type="ECO:0000313" key="13">
    <source>
        <dbReference type="Proteomes" id="UP000824037"/>
    </source>
</evidence>
<dbReference type="GO" id="GO:0005737">
    <property type="term" value="C:cytoplasm"/>
    <property type="evidence" value="ECO:0007669"/>
    <property type="project" value="UniProtKB-SubCell"/>
</dbReference>
<keyword evidence="3 9" id="KW-0132">Cell division</keyword>
<evidence type="ECO:0000256" key="2">
    <source>
        <dbReference type="ARBA" id="ARBA00022490"/>
    </source>
</evidence>
<sequence length="316" mass="33789">MTTAEEQRDAGLLDAFAGHLAIQRGLSEHTVRAYCGDVLTLLGVLPHEADGTGGADLSALSLPVLRQWLAQESGRGLARATLARRVAAVRCFTAWAHRTGRIATDPGQRLLSPRPGSTVPQVLSAAEAAAVMDAAREQIAAAGDITHTARATRNWAVLELLYATGVRVSELVSADVADLNLGERLLRVLGKGDRERMVPFGRPASTAVEQWLSVRRHLLAGPGADPGALFLGNRGRRLGARQVRDLVHRSTALAGVRDLAPHGLRHSTATHLLDGGSDLRSVQEVLGHSSLSTTQRYTHVSTERLRSAFTQAHPRA</sequence>
<dbReference type="PANTHER" id="PTHR30349">
    <property type="entry name" value="PHAGE INTEGRASE-RELATED"/>
    <property type="match status" value="1"/>
</dbReference>
<evidence type="ECO:0000256" key="4">
    <source>
        <dbReference type="ARBA" id="ARBA00022829"/>
    </source>
</evidence>
<comment type="subunit">
    <text evidence="9">Forms a cyclic heterotetrameric complex composed of two molecules of XerC and two molecules of XerD.</text>
</comment>
<dbReference type="GO" id="GO:0009037">
    <property type="term" value="F:tyrosine-based site-specific recombinase activity"/>
    <property type="evidence" value="ECO:0007669"/>
    <property type="project" value="UniProtKB-UniRule"/>
</dbReference>
<dbReference type="GO" id="GO:0003677">
    <property type="term" value="F:DNA binding"/>
    <property type="evidence" value="ECO:0007669"/>
    <property type="project" value="UniProtKB-UniRule"/>
</dbReference>
<keyword evidence="2 9" id="KW-0963">Cytoplasm</keyword>
<evidence type="ECO:0000256" key="1">
    <source>
        <dbReference type="ARBA" id="ARBA00004496"/>
    </source>
</evidence>
<reference evidence="12" key="1">
    <citation type="journal article" date="2021" name="PeerJ">
        <title>Extensive microbial diversity within the chicken gut microbiome revealed by metagenomics and culture.</title>
        <authorList>
            <person name="Gilroy R."/>
            <person name="Ravi A."/>
            <person name="Getino M."/>
            <person name="Pursley I."/>
            <person name="Horton D.L."/>
            <person name="Alikhan N.F."/>
            <person name="Baker D."/>
            <person name="Gharbi K."/>
            <person name="Hall N."/>
            <person name="Watson M."/>
            <person name="Adriaenssens E.M."/>
            <person name="Foster-Nyarko E."/>
            <person name="Jarju S."/>
            <person name="Secka A."/>
            <person name="Antonio M."/>
            <person name="Oren A."/>
            <person name="Chaudhuri R.R."/>
            <person name="La Ragione R."/>
            <person name="Hildebrand F."/>
            <person name="Pallen M.J."/>
        </authorList>
    </citation>
    <scope>NUCLEOTIDE SEQUENCE</scope>
    <source>
        <strain evidence="12">ChiGjej4B4-7305</strain>
    </source>
</reference>
<proteinExistence type="inferred from homology"/>
<dbReference type="SUPFAM" id="SSF56349">
    <property type="entry name" value="DNA breaking-rejoining enzymes"/>
    <property type="match status" value="1"/>
</dbReference>
<evidence type="ECO:0000259" key="10">
    <source>
        <dbReference type="PROSITE" id="PS51898"/>
    </source>
</evidence>
<dbReference type="GO" id="GO:0051301">
    <property type="term" value="P:cell division"/>
    <property type="evidence" value="ECO:0007669"/>
    <property type="project" value="UniProtKB-KW"/>
</dbReference>
<dbReference type="EMBL" id="DXBY01000257">
    <property type="protein sequence ID" value="HIZ37043.1"/>
    <property type="molecule type" value="Genomic_DNA"/>
</dbReference>
<gene>
    <name evidence="9" type="primary">xerC</name>
    <name evidence="12" type="ORF">H9815_14815</name>
</gene>
<evidence type="ECO:0000256" key="9">
    <source>
        <dbReference type="HAMAP-Rule" id="MF_01808"/>
    </source>
</evidence>
<dbReference type="SUPFAM" id="SSF47823">
    <property type="entry name" value="lambda integrase-like, N-terminal domain"/>
    <property type="match status" value="1"/>
</dbReference>
<evidence type="ECO:0000259" key="11">
    <source>
        <dbReference type="PROSITE" id="PS51900"/>
    </source>
</evidence>
<dbReference type="PROSITE" id="PS51898">
    <property type="entry name" value="TYR_RECOMBINASE"/>
    <property type="match status" value="1"/>
</dbReference>
<comment type="similarity">
    <text evidence="9">Belongs to the 'phage' integrase family. XerC subfamily.</text>
</comment>
<dbReference type="InterPro" id="IPR002104">
    <property type="entry name" value="Integrase_catalytic"/>
</dbReference>
<dbReference type="Pfam" id="PF00589">
    <property type="entry name" value="Phage_integrase"/>
    <property type="match status" value="1"/>
</dbReference>
<keyword evidence="4 9" id="KW-0159">Chromosome partition</keyword>
<name>A0A9D2J582_9MICO</name>
<reference evidence="12" key="2">
    <citation type="submission" date="2021-04" db="EMBL/GenBank/DDBJ databases">
        <authorList>
            <person name="Gilroy R."/>
        </authorList>
    </citation>
    <scope>NUCLEOTIDE SEQUENCE</scope>
    <source>
        <strain evidence="12">ChiGjej4B4-7305</strain>
    </source>
</reference>
<dbReference type="InterPro" id="IPR011010">
    <property type="entry name" value="DNA_brk_join_enz"/>
</dbReference>
<evidence type="ECO:0000256" key="5">
    <source>
        <dbReference type="ARBA" id="ARBA00022908"/>
    </source>
</evidence>
<dbReference type="PANTHER" id="PTHR30349:SF77">
    <property type="entry name" value="TYROSINE RECOMBINASE XERC"/>
    <property type="match status" value="1"/>
</dbReference>
<feature type="active site" description="O-(3'-phospho-DNA)-tyrosine intermediate" evidence="9">
    <location>
        <position position="297"/>
    </location>
</feature>
<dbReference type="InterPro" id="IPR004107">
    <property type="entry name" value="Integrase_SAM-like_N"/>
</dbReference>
<feature type="active site" evidence="9">
    <location>
        <position position="265"/>
    </location>
</feature>